<name>A0ABQ3ZMI0_9ACTN</name>
<keyword evidence="2" id="KW-1185">Reference proteome</keyword>
<evidence type="ECO:0000313" key="2">
    <source>
        <dbReference type="Proteomes" id="UP000603200"/>
    </source>
</evidence>
<evidence type="ECO:0008006" key="3">
    <source>
        <dbReference type="Google" id="ProtNLM"/>
    </source>
</evidence>
<dbReference type="EMBL" id="BOMN01000032">
    <property type="protein sequence ID" value="GIE19780.1"/>
    <property type="molecule type" value="Genomic_DNA"/>
</dbReference>
<dbReference type="Proteomes" id="UP000603200">
    <property type="component" value="Unassembled WGS sequence"/>
</dbReference>
<evidence type="ECO:0000313" key="1">
    <source>
        <dbReference type="EMBL" id="GIE19780.1"/>
    </source>
</evidence>
<reference evidence="1 2" key="1">
    <citation type="submission" date="2021-01" db="EMBL/GenBank/DDBJ databases">
        <title>Whole genome shotgun sequence of Actinoplanes humidus NBRC 14915.</title>
        <authorList>
            <person name="Komaki H."/>
            <person name="Tamura T."/>
        </authorList>
    </citation>
    <scope>NUCLEOTIDE SEQUENCE [LARGE SCALE GENOMIC DNA]</scope>
    <source>
        <strain evidence="1 2">NBRC 14915</strain>
    </source>
</reference>
<organism evidence="1 2">
    <name type="scientific">Winogradskya humida</name>
    <dbReference type="NCBI Taxonomy" id="113566"/>
    <lineage>
        <taxon>Bacteria</taxon>
        <taxon>Bacillati</taxon>
        <taxon>Actinomycetota</taxon>
        <taxon>Actinomycetes</taxon>
        <taxon>Micromonosporales</taxon>
        <taxon>Micromonosporaceae</taxon>
        <taxon>Winogradskya</taxon>
    </lineage>
</organism>
<dbReference type="RefSeq" id="WP_203836981.1">
    <property type="nucleotide sequence ID" value="NZ_BAAATV010000006.1"/>
</dbReference>
<comment type="caution">
    <text evidence="1">The sequence shown here is derived from an EMBL/GenBank/DDBJ whole genome shotgun (WGS) entry which is preliminary data.</text>
</comment>
<proteinExistence type="predicted"/>
<accession>A0ABQ3ZMI0</accession>
<gene>
    <name evidence="1" type="ORF">Ahu01nite_028820</name>
</gene>
<protein>
    <recommendedName>
        <fullName evidence="3">LigA protein</fullName>
    </recommendedName>
</protein>
<sequence>MTDPRLEVQPELARLHGELLRLAGRVPGDLLARARLVLADGDTDTVAELLDDVADVRSEPPFSFEAGPGETFLDLTSGPLTDELDRAAVRALARVPEAVALWRSWRVPAQWAAEAIAPVRVYVAETATRPDLLPAVSGVMMRALDRAGLADPQVETYPSGVEPPPYQVRARSAAALLWTAGQLPAVRVARVFDRGGAPGPRFDDDHELLDGQERDRVLAYLTAGTSIMATTQRTTDIVEPSLGAVVPMSYRTDGRWVWTDTAAYYLRVHGLAPDAEQLADIRAAGYAAPATTPVDEHRALAALFRPQPATAS</sequence>